<dbReference type="GeneID" id="84229035"/>
<name>A0AA51UGH4_9EURY</name>
<reference evidence="1" key="1">
    <citation type="submission" date="2023-08" db="EMBL/GenBank/DDBJ databases">
        <title>Methanolobus mangrovi sp. nov. and Methanolobus sediminis sp. nov, two novel methylotrophic methanogens isolated from mangrove sediments in China.</title>
        <authorList>
            <person name="Zhou J."/>
        </authorList>
    </citation>
    <scope>NUCLEOTIDE SEQUENCE</scope>
    <source>
        <strain evidence="1">FTZ2</strain>
    </source>
</reference>
<dbReference type="Proteomes" id="UP001183006">
    <property type="component" value="Chromosome"/>
</dbReference>
<keyword evidence="2" id="KW-1185">Reference proteome</keyword>
<protein>
    <submittedName>
        <fullName evidence="1">Uncharacterized protein</fullName>
    </submittedName>
</protein>
<evidence type="ECO:0000313" key="1">
    <source>
        <dbReference type="EMBL" id="WMW22768.1"/>
    </source>
</evidence>
<gene>
    <name evidence="1" type="ORF">RE476_02800</name>
</gene>
<dbReference type="EMBL" id="CP133594">
    <property type="protein sequence ID" value="WMW22768.1"/>
    <property type="molecule type" value="Genomic_DNA"/>
</dbReference>
<accession>A0AA51UGH4</accession>
<organism evidence="1 2">
    <name type="scientific">Methanolobus mangrovi</name>
    <dbReference type="NCBI Taxonomy" id="3072977"/>
    <lineage>
        <taxon>Archaea</taxon>
        <taxon>Methanobacteriati</taxon>
        <taxon>Methanobacteriota</taxon>
        <taxon>Stenosarchaea group</taxon>
        <taxon>Methanomicrobia</taxon>
        <taxon>Methanosarcinales</taxon>
        <taxon>Methanosarcinaceae</taxon>
        <taxon>Methanolobus</taxon>
    </lineage>
</organism>
<proteinExistence type="predicted"/>
<evidence type="ECO:0000313" key="2">
    <source>
        <dbReference type="Proteomes" id="UP001183006"/>
    </source>
</evidence>
<dbReference type="RefSeq" id="WP_309308882.1">
    <property type="nucleotide sequence ID" value="NZ_CP133594.1"/>
</dbReference>
<dbReference type="AlphaFoldDB" id="A0AA51UGH4"/>
<sequence length="40" mass="4527">MPCSDYEKMLRNVNLGKYLNVSDAARHYIRAGLQADGVKE</sequence>
<dbReference type="KEGG" id="mmav:RE476_02800"/>